<dbReference type="InterPro" id="IPR043502">
    <property type="entry name" value="DNA/RNA_pol_sf"/>
</dbReference>
<keyword evidence="5" id="KW-0808">Transferase</keyword>
<dbReference type="CDD" id="cd08642">
    <property type="entry name" value="DNA_pol_A_pol_I_A"/>
    <property type="match status" value="1"/>
</dbReference>
<dbReference type="Proteomes" id="UP000002410">
    <property type="component" value="Chromosome"/>
</dbReference>
<dbReference type="InterPro" id="IPR002298">
    <property type="entry name" value="DNA_polymerase_A"/>
</dbReference>
<feature type="domain" description="DNA-directed DNA polymerase family A palm" evidence="4">
    <location>
        <begin position="377"/>
        <end position="623"/>
    </location>
</feature>
<reference evidence="6" key="1">
    <citation type="submission" date="2007-06" db="EMBL/GenBank/DDBJ databases">
        <authorList>
            <person name="Brinkac L.M."/>
            <person name="Daugherty S."/>
            <person name="Dodson R.J."/>
            <person name="Madupu R."/>
            <person name="Brown J.L."/>
            <person name="Bruce D."/>
            <person name="Detter C."/>
            <person name="Munk C."/>
            <person name="Smith L.A."/>
            <person name="Smith T.J."/>
            <person name="White O."/>
            <person name="Brettin T.S."/>
        </authorList>
    </citation>
    <scope>NUCLEOTIDE SEQUENCE [LARGE SCALE GENOMIC DNA]</scope>
    <source>
        <strain evidence="6">Langeland / NCTC 10281 / Type F</strain>
    </source>
</reference>
<dbReference type="KEGG" id="cbf:CLI_2434"/>
<gene>
    <name evidence="5" type="primary">polA-1</name>
    <name evidence="5" type="ordered locus">CLI_2434</name>
</gene>
<dbReference type="PANTHER" id="PTHR10133">
    <property type="entry name" value="DNA POLYMERASE I"/>
    <property type="match status" value="1"/>
</dbReference>
<comment type="catalytic activity">
    <reaction evidence="3">
        <text>DNA(n) + a 2'-deoxyribonucleoside 5'-triphosphate = DNA(n+1) + diphosphate</text>
        <dbReference type="Rhea" id="RHEA:22508"/>
        <dbReference type="Rhea" id="RHEA-COMP:17339"/>
        <dbReference type="Rhea" id="RHEA-COMP:17340"/>
        <dbReference type="ChEBI" id="CHEBI:33019"/>
        <dbReference type="ChEBI" id="CHEBI:61560"/>
        <dbReference type="ChEBI" id="CHEBI:173112"/>
        <dbReference type="EC" id="2.7.7.7"/>
    </reaction>
</comment>
<sequence>MVIFIDTLSIDVETYSSMDIKTSGAYKYCESPDFEILLFAYAFNDEPVQIVDLANGEKLPSNVFYALTDPNIIKTAFNANFERNSIKNQYPALCPPEQWECTMVKALTLGLPSSLDMVGKALKFEEDKQKMKEGKALIQYFCKPCKPTKTNGKRTRNLPEHDMEKWETFKEYCKRDVEVEREIRNLLNRYETKVEEQKLWQLDQHINDRGIGTDLILIKQAIECDTNYTERLTKAAIELTGLENPNSPTQIKKWIGERLGREVKSLTKTSIPGLIEEATSLNKSEVIKMLELRQLMAKTSIKKYDTMQNARCKDGRVRGLLQFYGANRTGRWAGRLVQVQNLPQNHLPDLDNARNFVREGKFQEVEFLFDSVPDTLSQLIRTAFIPREGNRFIVSDFSAIEARVIAWFAGEQWRLDVFSTHGKIYEASASQMFKVAIESIKKGSELRQKGKIAELALGYGGSVGALSSMDRKKSIPEEELPGLVKSWRNANPNITKFWWDVDKAAKKVIRERTTVNLQYGLKFIYDPGVLFIQLPSGRKLSYIRPKIEPHETFSGDKITYEGMEQTSKQWKRIDTYGPKLVENIVQATSRDCLREAMFRVDKAGYDIVMHVHDEVVLDIPKDRATVKEINELMGQPIEWAPGLPLKADGYECNYYQKD</sequence>
<dbReference type="SUPFAM" id="SSF56672">
    <property type="entry name" value="DNA/RNA polymerases"/>
    <property type="match status" value="1"/>
</dbReference>
<dbReference type="SMART" id="SM00482">
    <property type="entry name" value="POLAc"/>
    <property type="match status" value="1"/>
</dbReference>
<evidence type="ECO:0000313" key="5">
    <source>
        <dbReference type="EMBL" id="ABS39778.1"/>
    </source>
</evidence>
<evidence type="ECO:0000259" key="4">
    <source>
        <dbReference type="SMART" id="SM00482"/>
    </source>
</evidence>
<accession>A7GFW6</accession>
<keyword evidence="5" id="KW-0548">Nucleotidyltransferase</keyword>
<dbReference type="AlphaFoldDB" id="A7GFW6"/>
<evidence type="ECO:0000256" key="1">
    <source>
        <dbReference type="ARBA" id="ARBA00012417"/>
    </source>
</evidence>
<evidence type="ECO:0000313" key="6">
    <source>
        <dbReference type="Proteomes" id="UP000002410"/>
    </source>
</evidence>
<proteinExistence type="predicted"/>
<dbReference type="EMBL" id="CP000728">
    <property type="protein sequence ID" value="ABS39778.1"/>
    <property type="molecule type" value="Genomic_DNA"/>
</dbReference>
<dbReference type="PANTHER" id="PTHR10133:SF27">
    <property type="entry name" value="DNA POLYMERASE NU"/>
    <property type="match status" value="1"/>
</dbReference>
<dbReference type="GO" id="GO:0006302">
    <property type="term" value="P:double-strand break repair"/>
    <property type="evidence" value="ECO:0007669"/>
    <property type="project" value="TreeGrafter"/>
</dbReference>
<protein>
    <recommendedName>
        <fullName evidence="1">DNA-directed DNA polymerase</fullName>
        <ecNumber evidence="1">2.7.7.7</ecNumber>
    </recommendedName>
</protein>
<dbReference type="Pfam" id="PF00476">
    <property type="entry name" value="DNA_pol_A"/>
    <property type="match status" value="1"/>
</dbReference>
<dbReference type="GO" id="GO:0003887">
    <property type="term" value="F:DNA-directed DNA polymerase activity"/>
    <property type="evidence" value="ECO:0007669"/>
    <property type="project" value="UniProtKB-KW"/>
</dbReference>
<evidence type="ECO:0000256" key="3">
    <source>
        <dbReference type="ARBA" id="ARBA00049244"/>
    </source>
</evidence>
<dbReference type="GO" id="GO:0003677">
    <property type="term" value="F:DNA binding"/>
    <property type="evidence" value="ECO:0007669"/>
    <property type="project" value="InterPro"/>
</dbReference>
<organism evidence="5 6">
    <name type="scientific">Clostridium botulinum (strain Langeland / NCTC 10281 / Type F)</name>
    <dbReference type="NCBI Taxonomy" id="441772"/>
    <lineage>
        <taxon>Bacteria</taxon>
        <taxon>Bacillati</taxon>
        <taxon>Bacillota</taxon>
        <taxon>Clostridia</taxon>
        <taxon>Eubacteriales</taxon>
        <taxon>Clostridiaceae</taxon>
        <taxon>Clostridium</taxon>
    </lineage>
</organism>
<evidence type="ECO:0000256" key="2">
    <source>
        <dbReference type="ARBA" id="ARBA00022705"/>
    </source>
</evidence>
<dbReference type="InterPro" id="IPR012337">
    <property type="entry name" value="RNaseH-like_sf"/>
</dbReference>
<dbReference type="HOGENOM" id="CLU_012044_0_0_9"/>
<dbReference type="EC" id="2.7.7.7" evidence="1"/>
<dbReference type="RefSeq" id="WP_012100343.1">
    <property type="nucleotide sequence ID" value="NC_009699.1"/>
</dbReference>
<name>A7GFW6_CLOBL</name>
<dbReference type="InterPro" id="IPR001098">
    <property type="entry name" value="DNA-dir_DNA_pol_A_palm_dom"/>
</dbReference>
<dbReference type="SUPFAM" id="SSF53098">
    <property type="entry name" value="Ribonuclease H-like"/>
    <property type="match status" value="1"/>
</dbReference>
<dbReference type="GO" id="GO:0006261">
    <property type="term" value="P:DNA-templated DNA replication"/>
    <property type="evidence" value="ECO:0007669"/>
    <property type="project" value="InterPro"/>
</dbReference>
<keyword evidence="2" id="KW-0235">DNA replication</keyword>
<dbReference type="Gene3D" id="1.10.150.20">
    <property type="entry name" value="5' to 3' exonuclease, C-terminal subdomain"/>
    <property type="match status" value="1"/>
</dbReference>
<keyword evidence="5" id="KW-0239">DNA-directed DNA polymerase</keyword>